<dbReference type="OrthoDB" id="6197868at2"/>
<dbReference type="EMBL" id="FOWR01000049">
    <property type="protein sequence ID" value="SFQ19376.1"/>
    <property type="molecule type" value="Genomic_DNA"/>
</dbReference>
<dbReference type="STRING" id="1121869.SAMN03084138_04318"/>
<proteinExistence type="predicted"/>
<dbReference type="RefSeq" id="WP_017008485.1">
    <property type="nucleotide sequence ID" value="NZ_FOWR01000049.1"/>
</dbReference>
<sequence length="52" mass="5845">MSDSGLEHAPDEIKLAVDLIYLLESHDVAPETVLKALAIVQSDFERKLHQEE</sequence>
<gene>
    <name evidence="1" type="ORF">SAMN03084138_04318</name>
</gene>
<evidence type="ECO:0000313" key="1">
    <source>
        <dbReference type="EMBL" id="SFQ19376.1"/>
    </source>
</evidence>
<reference evidence="1 2" key="1">
    <citation type="submission" date="2016-10" db="EMBL/GenBank/DDBJ databases">
        <authorList>
            <person name="de Groot N.N."/>
        </authorList>
    </citation>
    <scope>NUCLEOTIDE SEQUENCE [LARGE SCALE GENOMIC DNA]</scope>
    <source>
        <strain evidence="1 2">DSM 15893</strain>
    </source>
</reference>
<protein>
    <recommendedName>
        <fullName evidence="3">Primosomal protein</fullName>
    </recommendedName>
</protein>
<dbReference type="NCBIfam" id="NF008266">
    <property type="entry name" value="PRK11038.1"/>
    <property type="match status" value="1"/>
</dbReference>
<name>A0A1I5WJ11_9GAMM</name>
<evidence type="ECO:0000313" key="2">
    <source>
        <dbReference type="Proteomes" id="UP000182692"/>
    </source>
</evidence>
<evidence type="ECO:0008006" key="3">
    <source>
        <dbReference type="Google" id="ProtNLM"/>
    </source>
</evidence>
<dbReference type="GeneID" id="35873155"/>
<dbReference type="AlphaFoldDB" id="A0A1I5WJ11"/>
<dbReference type="Proteomes" id="UP000182692">
    <property type="component" value="Unassembled WGS sequence"/>
</dbReference>
<dbReference type="InterPro" id="IPR019630">
    <property type="entry name" value="DUF2496_YbaM-rel"/>
</dbReference>
<organism evidence="1 2">
    <name type="scientific">Enterovibrio norvegicus DSM 15893</name>
    <dbReference type="NCBI Taxonomy" id="1121869"/>
    <lineage>
        <taxon>Bacteria</taxon>
        <taxon>Pseudomonadati</taxon>
        <taxon>Pseudomonadota</taxon>
        <taxon>Gammaproteobacteria</taxon>
        <taxon>Vibrionales</taxon>
        <taxon>Vibrionaceae</taxon>
        <taxon>Enterovibrio</taxon>
    </lineage>
</organism>
<dbReference type="Pfam" id="PF10689">
    <property type="entry name" value="DUF2496"/>
    <property type="match status" value="1"/>
</dbReference>
<accession>A0A1I5WJ11</accession>